<feature type="region of interest" description="Disordered" evidence="1">
    <location>
        <begin position="108"/>
        <end position="230"/>
    </location>
</feature>
<proteinExistence type="predicted"/>
<accession>A0A1F6WUV7</accession>
<name>A0A1F6WUV7_9BACT</name>
<dbReference type="STRING" id="1801770.A3A01_01785"/>
<feature type="compositionally biased region" description="Basic and acidic residues" evidence="1">
    <location>
        <begin position="190"/>
        <end position="200"/>
    </location>
</feature>
<evidence type="ECO:0000313" key="3">
    <source>
        <dbReference type="Proteomes" id="UP000179352"/>
    </source>
</evidence>
<feature type="compositionally biased region" description="Basic and acidic residues" evidence="1">
    <location>
        <begin position="210"/>
        <end position="230"/>
    </location>
</feature>
<organism evidence="2 3">
    <name type="scientific">Candidatus Nomurabacteria bacterium RIFCSPLOWO2_01_FULL_39_17</name>
    <dbReference type="NCBI Taxonomy" id="1801770"/>
    <lineage>
        <taxon>Bacteria</taxon>
        <taxon>Candidatus Nomuraibacteriota</taxon>
    </lineage>
</organism>
<feature type="compositionally biased region" description="Polar residues" evidence="1">
    <location>
        <begin position="177"/>
        <end position="189"/>
    </location>
</feature>
<evidence type="ECO:0000256" key="1">
    <source>
        <dbReference type="SAM" id="MobiDB-lite"/>
    </source>
</evidence>
<reference evidence="2 3" key="1">
    <citation type="journal article" date="2016" name="Nat. Commun.">
        <title>Thousands of microbial genomes shed light on interconnected biogeochemical processes in an aquifer system.</title>
        <authorList>
            <person name="Anantharaman K."/>
            <person name="Brown C.T."/>
            <person name="Hug L.A."/>
            <person name="Sharon I."/>
            <person name="Castelle C.J."/>
            <person name="Probst A.J."/>
            <person name="Thomas B.C."/>
            <person name="Singh A."/>
            <person name="Wilkins M.J."/>
            <person name="Karaoz U."/>
            <person name="Brodie E.L."/>
            <person name="Williams K.H."/>
            <person name="Hubbard S.S."/>
            <person name="Banfield J.F."/>
        </authorList>
    </citation>
    <scope>NUCLEOTIDE SEQUENCE [LARGE SCALE GENOMIC DNA]</scope>
</reference>
<feature type="compositionally biased region" description="Acidic residues" evidence="1">
    <location>
        <begin position="112"/>
        <end position="122"/>
    </location>
</feature>
<protein>
    <submittedName>
        <fullName evidence="2">Uncharacterized protein</fullName>
    </submittedName>
</protein>
<dbReference type="Proteomes" id="UP000179352">
    <property type="component" value="Unassembled WGS sequence"/>
</dbReference>
<dbReference type="EMBL" id="MFUU01000021">
    <property type="protein sequence ID" value="OGI85661.1"/>
    <property type="molecule type" value="Genomic_DNA"/>
</dbReference>
<evidence type="ECO:0000313" key="2">
    <source>
        <dbReference type="EMBL" id="OGI85661.1"/>
    </source>
</evidence>
<feature type="compositionally biased region" description="Polar residues" evidence="1">
    <location>
        <begin position="147"/>
        <end position="161"/>
    </location>
</feature>
<dbReference type="AlphaFoldDB" id="A0A1F6WUV7"/>
<sequence>MDEKTTKLIKERFDTLPEAVKEAILSSQYTDTLIEIGKQYSLNVEQMGQLEQNTTLVMMGLIPTKDFESELTRELHLDKTKGSQIVKDINEKVFFRIRELLKLMNTPAGEEPSLDEEIEEMPTPEPVKPKIPNMIMPQKTKEPARSAFSTTDARPQDSLQRVGQAGGKTHPILAQKLTDTFQAPATNTEHTLENLSKTKELPSGTSTTEIPKKPTDYPKDKDPYRLSPEE</sequence>
<comment type="caution">
    <text evidence="2">The sequence shown here is derived from an EMBL/GenBank/DDBJ whole genome shotgun (WGS) entry which is preliminary data.</text>
</comment>
<gene>
    <name evidence="2" type="ORF">A3A01_01785</name>
</gene>